<dbReference type="RefSeq" id="WP_108107021.1">
    <property type="nucleotide sequence ID" value="NZ_QASN01000017.1"/>
</dbReference>
<dbReference type="AlphaFoldDB" id="A0A2T5P998"/>
<organism evidence="1 2">
    <name type="scientific">Pseudomonas mangrovi</name>
    <dbReference type="NCBI Taxonomy" id="2161748"/>
    <lineage>
        <taxon>Bacteria</taxon>
        <taxon>Pseudomonadati</taxon>
        <taxon>Pseudomonadota</taxon>
        <taxon>Gammaproteobacteria</taxon>
        <taxon>Pseudomonadales</taxon>
        <taxon>Pseudomonadaceae</taxon>
        <taxon>Pseudomonas</taxon>
    </lineage>
</organism>
<gene>
    <name evidence="1" type="ORF">DBO85_09495</name>
</gene>
<evidence type="ECO:0000313" key="1">
    <source>
        <dbReference type="EMBL" id="PTU74324.1"/>
    </source>
</evidence>
<keyword evidence="2" id="KW-1185">Reference proteome</keyword>
<reference evidence="1 2" key="1">
    <citation type="submission" date="2018-04" db="EMBL/GenBank/DDBJ databases">
        <title>Pseudomonas sp. nov., isolated from mangrove soil.</title>
        <authorList>
            <person name="Chen C."/>
        </authorList>
    </citation>
    <scope>NUCLEOTIDE SEQUENCE [LARGE SCALE GENOMIC DNA]</scope>
    <source>
        <strain evidence="1 2">TC-11</strain>
    </source>
</reference>
<dbReference type="EMBL" id="QASN01000017">
    <property type="protein sequence ID" value="PTU74324.1"/>
    <property type="molecule type" value="Genomic_DNA"/>
</dbReference>
<name>A0A2T5P998_9PSED</name>
<proteinExistence type="predicted"/>
<evidence type="ECO:0000313" key="2">
    <source>
        <dbReference type="Proteomes" id="UP000244064"/>
    </source>
</evidence>
<accession>A0A2T5P998</accession>
<dbReference type="Proteomes" id="UP000244064">
    <property type="component" value="Unassembled WGS sequence"/>
</dbReference>
<dbReference type="OrthoDB" id="6849476at2"/>
<protein>
    <submittedName>
        <fullName evidence="1">Uncharacterized protein</fullName>
    </submittedName>
</protein>
<comment type="caution">
    <text evidence="1">The sequence shown here is derived from an EMBL/GenBank/DDBJ whole genome shotgun (WGS) entry which is preliminary data.</text>
</comment>
<sequence>MNLPSLRGVRLPLFTLSALLFILLFWLLQPADEVPEQPMPDWERLDQGLLQPLAAGTLDLARLREQAPGALWLQARLDGSRLLHRAELRTDAAVWQLQAEVAVAPEVLEALRSELGLQNTEQRLESAQLERFQRQPIESLWLQADPQPTASAWIASAGEPRLRLQMPPAQAWVYPPRGLTAHVEDGQVTLIQQVPARAMRGSRP</sequence>